<evidence type="ECO:0000313" key="2">
    <source>
        <dbReference type="EMBL" id="MXY34828.1"/>
    </source>
</evidence>
<organism evidence="2">
    <name type="scientific">Boseongicola sp. SB0664_bin_43</name>
    <dbReference type="NCBI Taxonomy" id="2604844"/>
    <lineage>
        <taxon>Bacteria</taxon>
        <taxon>Pseudomonadati</taxon>
        <taxon>Pseudomonadota</taxon>
        <taxon>Alphaproteobacteria</taxon>
        <taxon>Rhodobacterales</taxon>
        <taxon>Paracoccaceae</taxon>
        <taxon>Boseongicola</taxon>
    </lineage>
</organism>
<proteinExistence type="predicted"/>
<dbReference type="PRINTS" id="PR00598">
    <property type="entry name" value="HTHMARR"/>
</dbReference>
<protein>
    <submittedName>
        <fullName evidence="2">MarR family transcriptional regulator</fullName>
    </submittedName>
</protein>
<sequence length="142" mass="15918">MTAQPAKRPRDLSKERLRLWLKLLKASRGIEDEVRRRLRGECGSTLPRFDVMSALDRAPDGLKMGEISKLLRVSNGNITGIVDKLADEGLALRAPIQGDRRAHLVRLTRRGKDVFQDHAAAHEAWIDEILSGLDELDVDGMN</sequence>
<dbReference type="InterPro" id="IPR036390">
    <property type="entry name" value="WH_DNA-bd_sf"/>
</dbReference>
<dbReference type="InterPro" id="IPR039422">
    <property type="entry name" value="MarR/SlyA-like"/>
</dbReference>
<dbReference type="SUPFAM" id="SSF46785">
    <property type="entry name" value="Winged helix' DNA-binding domain"/>
    <property type="match status" value="1"/>
</dbReference>
<comment type="caution">
    <text evidence="2">The sequence shown here is derived from an EMBL/GenBank/DDBJ whole genome shotgun (WGS) entry which is preliminary data.</text>
</comment>
<name>A0A6B0Y295_9RHOB</name>
<dbReference type="EMBL" id="VXRY01000501">
    <property type="protein sequence ID" value="MXY34828.1"/>
    <property type="molecule type" value="Genomic_DNA"/>
</dbReference>
<dbReference type="AlphaFoldDB" id="A0A6B0Y295"/>
<dbReference type="InterPro" id="IPR036388">
    <property type="entry name" value="WH-like_DNA-bd_sf"/>
</dbReference>
<feature type="non-terminal residue" evidence="2">
    <location>
        <position position="142"/>
    </location>
</feature>
<dbReference type="Pfam" id="PF12802">
    <property type="entry name" value="MarR_2"/>
    <property type="match status" value="1"/>
</dbReference>
<accession>A0A6B0Y295</accession>
<reference evidence="2" key="1">
    <citation type="submission" date="2019-09" db="EMBL/GenBank/DDBJ databases">
        <title>Characterisation of the sponge microbiome using genome-centric metagenomics.</title>
        <authorList>
            <person name="Engelberts J.P."/>
            <person name="Robbins S.J."/>
            <person name="De Goeij J.M."/>
            <person name="Aranda M."/>
            <person name="Bell S.C."/>
            <person name="Webster N.S."/>
        </authorList>
    </citation>
    <scope>NUCLEOTIDE SEQUENCE</scope>
    <source>
        <strain evidence="2">SB0664_bin_43</strain>
    </source>
</reference>
<dbReference type="Gene3D" id="1.10.10.10">
    <property type="entry name" value="Winged helix-like DNA-binding domain superfamily/Winged helix DNA-binding domain"/>
    <property type="match status" value="1"/>
</dbReference>
<dbReference type="PROSITE" id="PS50995">
    <property type="entry name" value="HTH_MARR_2"/>
    <property type="match status" value="1"/>
</dbReference>
<evidence type="ECO:0000259" key="1">
    <source>
        <dbReference type="PROSITE" id="PS50995"/>
    </source>
</evidence>
<dbReference type="InterPro" id="IPR000835">
    <property type="entry name" value="HTH_MarR-typ"/>
</dbReference>
<dbReference type="GO" id="GO:0003700">
    <property type="term" value="F:DNA-binding transcription factor activity"/>
    <property type="evidence" value="ECO:0007669"/>
    <property type="project" value="InterPro"/>
</dbReference>
<dbReference type="PANTHER" id="PTHR33164">
    <property type="entry name" value="TRANSCRIPTIONAL REGULATOR, MARR FAMILY"/>
    <property type="match status" value="1"/>
</dbReference>
<gene>
    <name evidence="2" type="ORF">F4Y60_12240</name>
</gene>
<dbReference type="GO" id="GO:0006950">
    <property type="term" value="P:response to stress"/>
    <property type="evidence" value="ECO:0007669"/>
    <property type="project" value="TreeGrafter"/>
</dbReference>
<dbReference type="PANTHER" id="PTHR33164:SF43">
    <property type="entry name" value="HTH-TYPE TRANSCRIPTIONAL REPRESSOR YETL"/>
    <property type="match status" value="1"/>
</dbReference>
<dbReference type="SMART" id="SM00347">
    <property type="entry name" value="HTH_MARR"/>
    <property type="match status" value="1"/>
</dbReference>
<feature type="domain" description="HTH marR-type" evidence="1">
    <location>
        <begin position="16"/>
        <end position="142"/>
    </location>
</feature>